<dbReference type="EMBL" id="AP004192">
    <property type="protein sequence ID" value="BAD25295.1"/>
    <property type="molecule type" value="Genomic_DNA"/>
</dbReference>
<gene>
    <name evidence="2" type="ORF">B1250G12.31</name>
    <name evidence="1" type="ORF">OJ1643_A10.6</name>
</gene>
<evidence type="ECO:0000313" key="3">
    <source>
        <dbReference type="Proteomes" id="UP000000763"/>
    </source>
</evidence>
<reference evidence="1" key="1">
    <citation type="submission" date="2001-09" db="EMBL/GenBank/DDBJ databases">
        <title>Oryza sativa nipponbare(GA3) genomic DNA, chromosome 2, BAC clone:OJ1643_A10.</title>
        <authorList>
            <person name="Sasaki T."/>
            <person name="Matsumoto T."/>
            <person name="Yamamoto K."/>
        </authorList>
    </citation>
    <scope>NUCLEOTIDE SEQUENCE</scope>
</reference>
<reference evidence="3" key="4">
    <citation type="journal article" date="2008" name="Nucleic Acids Res.">
        <title>The rice annotation project database (RAP-DB): 2008 update.</title>
        <authorList>
            <consortium name="The rice annotation project (RAP)"/>
        </authorList>
    </citation>
    <scope>GENOME REANNOTATION</scope>
    <source>
        <strain evidence="3">cv. Nipponbare</strain>
    </source>
</reference>
<dbReference type="AlphaFoldDB" id="Q6H458"/>
<name>Q6H458_ORYSJ</name>
<reference evidence="2" key="2">
    <citation type="submission" date="2003-05" db="EMBL/GenBank/DDBJ databases">
        <title>Oryza sativa nipponbare(GA3) genomic DNA, chromosome 2, BAC clone:B1250G12.</title>
        <authorList>
            <person name="Sasaki T."/>
            <person name="Matsumoto T."/>
            <person name="Katayose Y."/>
        </authorList>
    </citation>
    <scope>NUCLEOTIDE SEQUENCE</scope>
</reference>
<protein>
    <submittedName>
        <fullName evidence="2">Uncharacterized protein</fullName>
    </submittedName>
</protein>
<dbReference type="Proteomes" id="UP000000763">
    <property type="component" value="Chromosome 2"/>
</dbReference>
<reference evidence="3" key="3">
    <citation type="journal article" date="2005" name="Nature">
        <title>The map-based sequence of the rice genome.</title>
        <authorList>
            <consortium name="International rice genome sequencing project (IRGSP)"/>
            <person name="Matsumoto T."/>
            <person name="Wu J."/>
            <person name="Kanamori H."/>
            <person name="Katayose Y."/>
            <person name="Fujisawa M."/>
            <person name="Namiki N."/>
            <person name="Mizuno H."/>
            <person name="Yamamoto K."/>
            <person name="Antonio B.A."/>
            <person name="Baba T."/>
            <person name="Sakata K."/>
            <person name="Nagamura Y."/>
            <person name="Aoki H."/>
            <person name="Arikawa K."/>
            <person name="Arita K."/>
            <person name="Bito T."/>
            <person name="Chiden Y."/>
            <person name="Fujitsuka N."/>
            <person name="Fukunaka R."/>
            <person name="Hamada M."/>
            <person name="Harada C."/>
            <person name="Hayashi A."/>
            <person name="Hijishita S."/>
            <person name="Honda M."/>
            <person name="Hosokawa S."/>
            <person name="Ichikawa Y."/>
            <person name="Idonuma A."/>
            <person name="Iijima M."/>
            <person name="Ikeda M."/>
            <person name="Ikeno M."/>
            <person name="Ito K."/>
            <person name="Ito S."/>
            <person name="Ito T."/>
            <person name="Ito Y."/>
            <person name="Ito Y."/>
            <person name="Iwabuchi A."/>
            <person name="Kamiya K."/>
            <person name="Karasawa W."/>
            <person name="Kurita K."/>
            <person name="Katagiri S."/>
            <person name="Kikuta A."/>
            <person name="Kobayashi H."/>
            <person name="Kobayashi N."/>
            <person name="Machita K."/>
            <person name="Maehara T."/>
            <person name="Masukawa M."/>
            <person name="Mizubayashi T."/>
            <person name="Mukai Y."/>
            <person name="Nagasaki H."/>
            <person name="Nagata Y."/>
            <person name="Naito S."/>
            <person name="Nakashima M."/>
            <person name="Nakama Y."/>
            <person name="Nakamichi Y."/>
            <person name="Nakamura M."/>
            <person name="Meguro A."/>
            <person name="Negishi M."/>
            <person name="Ohta I."/>
            <person name="Ohta T."/>
            <person name="Okamoto M."/>
            <person name="Ono N."/>
            <person name="Saji S."/>
            <person name="Sakaguchi M."/>
            <person name="Sakai K."/>
            <person name="Shibata M."/>
            <person name="Shimokawa T."/>
            <person name="Song J."/>
            <person name="Takazaki Y."/>
            <person name="Terasawa K."/>
            <person name="Tsugane M."/>
            <person name="Tsuji K."/>
            <person name="Ueda S."/>
            <person name="Waki K."/>
            <person name="Yamagata H."/>
            <person name="Yamamoto M."/>
            <person name="Yamamoto S."/>
            <person name="Yamane H."/>
            <person name="Yoshiki S."/>
            <person name="Yoshihara R."/>
            <person name="Yukawa K."/>
            <person name="Zhong H."/>
            <person name="Yano M."/>
            <person name="Yuan Q."/>
            <person name="Ouyang S."/>
            <person name="Liu J."/>
            <person name="Jones K.M."/>
            <person name="Gansberger K."/>
            <person name="Moffat K."/>
            <person name="Hill J."/>
            <person name="Bera J."/>
            <person name="Fadrosh D."/>
            <person name="Jin S."/>
            <person name="Johri S."/>
            <person name="Kim M."/>
            <person name="Overton L."/>
            <person name="Reardon M."/>
            <person name="Tsitrin T."/>
            <person name="Vuong H."/>
            <person name="Weaver B."/>
            <person name="Ciecko A."/>
            <person name="Tallon L."/>
            <person name="Jackson J."/>
            <person name="Pai G."/>
            <person name="Aken S.V."/>
            <person name="Utterback T."/>
            <person name="Reidmuller S."/>
            <person name="Feldblyum T."/>
            <person name="Hsiao J."/>
            <person name="Zismann V."/>
            <person name="Iobst S."/>
            <person name="de Vazeille A.R."/>
            <person name="Buell C.R."/>
            <person name="Ying K."/>
            <person name="Li Y."/>
            <person name="Lu T."/>
            <person name="Huang Y."/>
            <person name="Zhao Q."/>
            <person name="Feng Q."/>
            <person name="Zhang L."/>
            <person name="Zhu J."/>
            <person name="Weng Q."/>
            <person name="Mu J."/>
            <person name="Lu Y."/>
            <person name="Fan D."/>
            <person name="Liu Y."/>
            <person name="Guan J."/>
            <person name="Zhang Y."/>
            <person name="Yu S."/>
            <person name="Liu X."/>
            <person name="Zhang Y."/>
            <person name="Hong G."/>
            <person name="Han B."/>
            <person name="Choisne N."/>
            <person name="Demange N."/>
            <person name="Orjeda G."/>
            <person name="Samain S."/>
            <person name="Cattolico L."/>
            <person name="Pelletier E."/>
            <person name="Couloux A."/>
            <person name="Segurens B."/>
            <person name="Wincker P."/>
            <person name="D'Hont A."/>
            <person name="Scarpelli C."/>
            <person name="Weissenbach J."/>
            <person name="Salanoubat M."/>
            <person name="Quetier F."/>
            <person name="Yu Y."/>
            <person name="Kim H.R."/>
            <person name="Rambo T."/>
            <person name="Currie J."/>
            <person name="Collura K."/>
            <person name="Luo M."/>
            <person name="Yang T."/>
            <person name="Ammiraju J.S.S."/>
            <person name="Engler F."/>
            <person name="Soderlund C."/>
            <person name="Wing R.A."/>
            <person name="Palmer L.E."/>
            <person name="de la Bastide M."/>
            <person name="Spiegel L."/>
            <person name="Nascimento L."/>
            <person name="Zutavern T."/>
            <person name="O'Shaughnessy A."/>
            <person name="Dike S."/>
            <person name="Dedhia N."/>
            <person name="Preston R."/>
            <person name="Balija V."/>
            <person name="McCombie W.R."/>
            <person name="Chow T."/>
            <person name="Chen H."/>
            <person name="Chung M."/>
            <person name="Chen C."/>
            <person name="Shaw J."/>
            <person name="Wu H."/>
            <person name="Hsiao K."/>
            <person name="Chao Y."/>
            <person name="Chu M."/>
            <person name="Cheng C."/>
            <person name="Hour A."/>
            <person name="Lee P."/>
            <person name="Lin S."/>
            <person name="Lin Y."/>
            <person name="Liou J."/>
            <person name="Liu S."/>
            <person name="Hsing Y."/>
            <person name="Raghuvanshi S."/>
            <person name="Mohanty A."/>
            <person name="Bharti A.K."/>
            <person name="Gaur A."/>
            <person name="Gupta V."/>
            <person name="Kumar D."/>
            <person name="Ravi V."/>
            <person name="Vij S."/>
            <person name="Kapur A."/>
            <person name="Khurana P."/>
            <person name="Khurana P."/>
            <person name="Khurana J.P."/>
            <person name="Tyagi A.K."/>
            <person name="Gaikwad K."/>
            <person name="Singh A."/>
            <person name="Dalal V."/>
            <person name="Srivastava S."/>
            <person name="Dixit A."/>
            <person name="Pal A.K."/>
            <person name="Ghazi I.A."/>
            <person name="Yadav M."/>
            <person name="Pandit A."/>
            <person name="Bhargava A."/>
            <person name="Sureshbabu K."/>
            <person name="Batra K."/>
            <person name="Sharma T.R."/>
            <person name="Mohapatra T."/>
            <person name="Singh N.K."/>
            <person name="Messing J."/>
            <person name="Nelson A.B."/>
            <person name="Fuks G."/>
            <person name="Kavchok S."/>
            <person name="Keizer G."/>
            <person name="Linton E."/>
            <person name="Llaca V."/>
            <person name="Song R."/>
            <person name="Tanyolac B."/>
            <person name="Young S."/>
            <person name="Ho-Il K."/>
            <person name="Hahn J.H."/>
            <person name="Sangsakoo G."/>
            <person name="Vanavichit A."/>
            <person name="de Mattos Luiz.A.T."/>
            <person name="Zimmer P.D."/>
            <person name="Malone G."/>
            <person name="Dellagostin O."/>
            <person name="de Oliveira A.C."/>
            <person name="Bevan M."/>
            <person name="Bancroft I."/>
            <person name="Minx P."/>
            <person name="Cordum H."/>
            <person name="Wilson R."/>
            <person name="Cheng Z."/>
            <person name="Jin W."/>
            <person name="Jiang J."/>
            <person name="Leong S.A."/>
            <person name="Iwama H."/>
            <person name="Gojobori T."/>
            <person name="Itoh T."/>
            <person name="Niimura Y."/>
            <person name="Fujii Y."/>
            <person name="Habara T."/>
            <person name="Sakai H."/>
            <person name="Sato Y."/>
            <person name="Wilson G."/>
            <person name="Kumar K."/>
            <person name="McCouch S."/>
            <person name="Juretic N."/>
            <person name="Hoen D."/>
            <person name="Wright S."/>
            <person name="Bruskiewich R."/>
            <person name="Bureau T."/>
            <person name="Miyao A."/>
            <person name="Hirochika H."/>
            <person name="Nishikawa T."/>
            <person name="Kadowaki K."/>
            <person name="Sugiura M."/>
            <person name="Burr B."/>
            <person name="Sasaki T."/>
        </authorList>
    </citation>
    <scope>NUCLEOTIDE SEQUENCE [LARGE SCALE GENOMIC DNA]</scope>
    <source>
        <strain evidence="3">cv. Nipponbare</strain>
    </source>
</reference>
<proteinExistence type="predicted"/>
<evidence type="ECO:0000313" key="2">
    <source>
        <dbReference type="EMBL" id="BAD26491.1"/>
    </source>
</evidence>
<accession>Q6H458</accession>
<dbReference type="EMBL" id="AP006452">
    <property type="protein sequence ID" value="BAD26491.1"/>
    <property type="molecule type" value="Genomic_DNA"/>
</dbReference>
<sequence>MTSQVEIISTNMFFGGDYFLGLKKPNHVQREPSTLDLKSNIVQGSNIHPLGLIAAAPLVALPSDLTADEQKKAGTVA</sequence>
<evidence type="ECO:0000313" key="1">
    <source>
        <dbReference type="EMBL" id="BAD25295.1"/>
    </source>
</evidence>
<organism evidence="2 3">
    <name type="scientific">Oryza sativa subsp. japonica</name>
    <name type="common">Rice</name>
    <dbReference type="NCBI Taxonomy" id="39947"/>
    <lineage>
        <taxon>Eukaryota</taxon>
        <taxon>Viridiplantae</taxon>
        <taxon>Streptophyta</taxon>
        <taxon>Embryophyta</taxon>
        <taxon>Tracheophyta</taxon>
        <taxon>Spermatophyta</taxon>
        <taxon>Magnoliopsida</taxon>
        <taxon>Liliopsida</taxon>
        <taxon>Poales</taxon>
        <taxon>Poaceae</taxon>
        <taxon>BOP clade</taxon>
        <taxon>Oryzoideae</taxon>
        <taxon>Oryzeae</taxon>
        <taxon>Oryzinae</taxon>
        <taxon>Oryza</taxon>
        <taxon>Oryza sativa</taxon>
    </lineage>
</organism>